<accession>A0A0E9Q4C6</accession>
<reference evidence="1" key="1">
    <citation type="submission" date="2014-11" db="EMBL/GenBank/DDBJ databases">
        <authorList>
            <person name="Amaro Gonzalez C."/>
        </authorList>
    </citation>
    <scope>NUCLEOTIDE SEQUENCE</scope>
</reference>
<dbReference type="EMBL" id="GBXM01097624">
    <property type="protein sequence ID" value="JAH10953.1"/>
    <property type="molecule type" value="Transcribed_RNA"/>
</dbReference>
<reference evidence="1" key="2">
    <citation type="journal article" date="2015" name="Fish Shellfish Immunol.">
        <title>Early steps in the European eel (Anguilla anguilla)-Vibrio vulnificus interaction in the gills: Role of the RtxA13 toxin.</title>
        <authorList>
            <person name="Callol A."/>
            <person name="Pajuelo D."/>
            <person name="Ebbesson L."/>
            <person name="Teles M."/>
            <person name="MacKenzie S."/>
            <person name="Amaro C."/>
        </authorList>
    </citation>
    <scope>NUCLEOTIDE SEQUENCE</scope>
</reference>
<evidence type="ECO:0000313" key="1">
    <source>
        <dbReference type="EMBL" id="JAH10953.1"/>
    </source>
</evidence>
<name>A0A0E9Q4C6_ANGAN</name>
<dbReference type="AlphaFoldDB" id="A0A0E9Q4C6"/>
<sequence>MDSAWEIYEGESGFGFVCTFLKDYL</sequence>
<protein>
    <submittedName>
        <fullName evidence="1">Uncharacterized protein</fullName>
    </submittedName>
</protein>
<organism evidence="1">
    <name type="scientific">Anguilla anguilla</name>
    <name type="common">European freshwater eel</name>
    <name type="synonym">Muraena anguilla</name>
    <dbReference type="NCBI Taxonomy" id="7936"/>
    <lineage>
        <taxon>Eukaryota</taxon>
        <taxon>Metazoa</taxon>
        <taxon>Chordata</taxon>
        <taxon>Craniata</taxon>
        <taxon>Vertebrata</taxon>
        <taxon>Euteleostomi</taxon>
        <taxon>Actinopterygii</taxon>
        <taxon>Neopterygii</taxon>
        <taxon>Teleostei</taxon>
        <taxon>Anguilliformes</taxon>
        <taxon>Anguillidae</taxon>
        <taxon>Anguilla</taxon>
    </lineage>
</organism>
<proteinExistence type="predicted"/>